<reference evidence="2 3" key="1">
    <citation type="submission" date="2021-03" db="EMBL/GenBank/DDBJ databases">
        <title>Whole genome sequence of Jiella sp. MQZ13P-4.</title>
        <authorList>
            <person name="Tuo L."/>
        </authorList>
    </citation>
    <scope>NUCLEOTIDE SEQUENCE [LARGE SCALE GENOMIC DNA]</scope>
    <source>
        <strain evidence="2 3">MQZ13P-4</strain>
    </source>
</reference>
<dbReference type="InterPro" id="IPR036653">
    <property type="entry name" value="CinA-like_C"/>
</dbReference>
<dbReference type="Proteomes" id="UP000664288">
    <property type="component" value="Unassembled WGS sequence"/>
</dbReference>
<dbReference type="EMBL" id="JAFMPY010000003">
    <property type="protein sequence ID" value="MBO0902746.1"/>
    <property type="molecule type" value="Genomic_DNA"/>
</dbReference>
<proteinExistence type="predicted"/>
<dbReference type="SUPFAM" id="SSF142433">
    <property type="entry name" value="CinA-like"/>
    <property type="match status" value="1"/>
</dbReference>
<name>A0ABS3IZ90_9HYPH</name>
<dbReference type="InterPro" id="IPR008136">
    <property type="entry name" value="CinA_C"/>
</dbReference>
<dbReference type="Pfam" id="PF02464">
    <property type="entry name" value="CinA"/>
    <property type="match status" value="1"/>
</dbReference>
<gene>
    <name evidence="2" type="ORF">J1C47_03775</name>
</gene>
<organism evidence="2 3">
    <name type="scientific">Jiella sonneratiae</name>
    <dbReference type="NCBI Taxonomy" id="2816856"/>
    <lineage>
        <taxon>Bacteria</taxon>
        <taxon>Pseudomonadati</taxon>
        <taxon>Pseudomonadota</taxon>
        <taxon>Alphaproteobacteria</taxon>
        <taxon>Hyphomicrobiales</taxon>
        <taxon>Aurantimonadaceae</taxon>
        <taxon>Jiella</taxon>
    </lineage>
</organism>
<dbReference type="RefSeq" id="WP_207349382.1">
    <property type="nucleotide sequence ID" value="NZ_JAFMPY010000003.1"/>
</dbReference>
<evidence type="ECO:0000313" key="2">
    <source>
        <dbReference type="EMBL" id="MBO0902746.1"/>
    </source>
</evidence>
<accession>A0ABS3IZ90</accession>
<protein>
    <submittedName>
        <fullName evidence="2">CinA family protein</fullName>
    </submittedName>
</protein>
<keyword evidence="3" id="KW-1185">Reference proteome</keyword>
<dbReference type="NCBIfam" id="TIGR00199">
    <property type="entry name" value="PncC_domain"/>
    <property type="match status" value="1"/>
</dbReference>
<evidence type="ECO:0000313" key="3">
    <source>
        <dbReference type="Proteomes" id="UP000664288"/>
    </source>
</evidence>
<feature type="domain" description="CinA C-terminal" evidence="1">
    <location>
        <begin position="19"/>
        <end position="171"/>
    </location>
</feature>
<dbReference type="Gene3D" id="3.90.950.20">
    <property type="entry name" value="CinA-like"/>
    <property type="match status" value="1"/>
</dbReference>
<comment type="caution">
    <text evidence="2">The sequence shown here is derived from an EMBL/GenBank/DDBJ whole genome shotgun (WGS) entry which is preliminary data.</text>
</comment>
<evidence type="ECO:0000259" key="1">
    <source>
        <dbReference type="Pfam" id="PF02464"/>
    </source>
</evidence>
<sequence>MSGGAEEVGAAAEATAGRPLARAVVERYQARGWTLATAESCTGGLVAGAITDVAGSSAVLDRGFVTYSNAAKIDLVGVDPSALAAHGAVSETVARQMAEGARARAGVDVAVSITGIAGPGGGSPAKPVGLVHFACASAAGTMHREARFGDVGRAAIRAASVETALAMLLDALAS</sequence>